<gene>
    <name evidence="2" type="ORF">PCON_12274</name>
</gene>
<dbReference type="EMBL" id="HF935723">
    <property type="protein sequence ID" value="CCX12680.1"/>
    <property type="molecule type" value="Genomic_DNA"/>
</dbReference>
<feature type="region of interest" description="Disordered" evidence="1">
    <location>
        <begin position="827"/>
        <end position="849"/>
    </location>
</feature>
<evidence type="ECO:0000313" key="2">
    <source>
        <dbReference type="EMBL" id="CCX12680.1"/>
    </source>
</evidence>
<dbReference type="AlphaFoldDB" id="U4LDN8"/>
<proteinExistence type="predicted"/>
<name>U4LDN8_PYROM</name>
<reference evidence="2 3" key="1">
    <citation type="journal article" date="2013" name="PLoS Genet.">
        <title>The genome and development-dependent transcriptomes of Pyronema confluens: a window into fungal evolution.</title>
        <authorList>
            <person name="Traeger S."/>
            <person name="Altegoer F."/>
            <person name="Freitag M."/>
            <person name="Gabaldon T."/>
            <person name="Kempken F."/>
            <person name="Kumar A."/>
            <person name="Marcet-Houben M."/>
            <person name="Poggeler S."/>
            <person name="Stajich J.E."/>
            <person name="Nowrousian M."/>
        </authorList>
    </citation>
    <scope>NUCLEOTIDE SEQUENCE [LARGE SCALE GENOMIC DNA]</scope>
    <source>
        <strain evidence="3">CBS 100304</strain>
        <tissue evidence="2">Vegetative mycelium</tissue>
    </source>
</reference>
<keyword evidence="3" id="KW-1185">Reference proteome</keyword>
<dbReference type="Proteomes" id="UP000018144">
    <property type="component" value="Unassembled WGS sequence"/>
</dbReference>
<evidence type="ECO:0000256" key="1">
    <source>
        <dbReference type="SAM" id="MobiDB-lite"/>
    </source>
</evidence>
<evidence type="ECO:0000313" key="3">
    <source>
        <dbReference type="Proteomes" id="UP000018144"/>
    </source>
</evidence>
<protein>
    <submittedName>
        <fullName evidence="2">Uncharacterized protein</fullName>
    </submittedName>
</protein>
<feature type="region of interest" description="Disordered" evidence="1">
    <location>
        <begin position="1"/>
        <end position="109"/>
    </location>
</feature>
<feature type="region of interest" description="Disordered" evidence="1">
    <location>
        <begin position="221"/>
        <end position="255"/>
    </location>
</feature>
<organism evidence="2 3">
    <name type="scientific">Pyronema omphalodes (strain CBS 100304)</name>
    <name type="common">Pyronema confluens</name>
    <dbReference type="NCBI Taxonomy" id="1076935"/>
    <lineage>
        <taxon>Eukaryota</taxon>
        <taxon>Fungi</taxon>
        <taxon>Dikarya</taxon>
        <taxon>Ascomycota</taxon>
        <taxon>Pezizomycotina</taxon>
        <taxon>Pezizomycetes</taxon>
        <taxon>Pezizales</taxon>
        <taxon>Pyronemataceae</taxon>
        <taxon>Pyronema</taxon>
    </lineage>
</organism>
<feature type="region of interest" description="Disordered" evidence="1">
    <location>
        <begin position="651"/>
        <end position="674"/>
    </location>
</feature>
<feature type="region of interest" description="Disordered" evidence="1">
    <location>
        <begin position="863"/>
        <end position="882"/>
    </location>
</feature>
<accession>U4LDN8</accession>
<sequence>MKPVNGRSISHAANRPSPLRTSMSAEPLMSEQPDRDDQPVDMNFANKQEHQLREPKMLPDSRLKPPMALPEGHRRNNSKTPGPSRPAGAKLGHIKPVKPPEPIQHFGIPKSSTKSIAEPEHKMSEPLPVPNFQNDASKVIQPLHQSCHITPTDDTTQITLESSAKSTIIMQPERLSVHGVSAKSNLLNKTSINTGKSKSNSSVVSGSIGGTVGATSMVTLESPGKHSVPLVSSTQTDDEEIPRPRRGTPGDPIPRTYKFLKIRKSRLNVLLAPESTDDDASINPRRSERRSADAVDADEETIFRRRLSVTGDSTPRTYKFLATRKSKSDISITSNTTENVAISENFNAATSEINCAPASKIGHNEIVSQPRHSPLRDSTPRSYRFLTTHKAGSTLGCSSSCASSIPLAKAKDPNSPRILRTSKKPLPPIPETSPWKPSDSQEPLKEAPMTPRAITTIYPTATVETPDGSPATQAAVSAWLSAYQERKKTMSRINSAISAARSACVPNLTPGNSSWIVSSSPHKDSRDDPIIQTLSQISPHPEQGNSINKSDESVVSSPEETISIVSSVVEVFMSDSSTASTSEPIDELERKKHKQPPLTLFNEGITPVAPRQDISSPIPSADLQPGESIDAFMIRKSLAAMAQTKVAPPSLSYYPSPPNPIHTSETPDTLKKGHSRNVSTAYISTANGSIVMAIHDSSSPGLPGGAVREDNSFSSSNLLNPDDPENSEAFEQYFLREVFGASSPDGALSGTNAFSADTANVTEWNGSPMDGKIPFDFDSWYLREVCSASVAGSELPGMIAKRYRGLYDRLPALEAYFNSKALGKKEKPLELPKKGDKGEMKSDKPDDRLKVVVSLEPVTRDKGVIMTGAGKKRQQQNKLVERLHRGECRRSCGCPKK</sequence>
<feature type="compositionally biased region" description="Basic and acidic residues" evidence="1">
    <location>
        <begin position="47"/>
        <end position="63"/>
    </location>
</feature>
<feature type="region of interest" description="Disordered" evidence="1">
    <location>
        <begin position="406"/>
        <end position="448"/>
    </location>
</feature>
<feature type="region of interest" description="Disordered" evidence="1">
    <location>
        <begin position="275"/>
        <end position="296"/>
    </location>
</feature>